<name>A0A8S4RYK5_9NEOP</name>
<accession>A0A8S4RYK5</accession>
<proteinExistence type="predicted"/>
<evidence type="ECO:0000313" key="2">
    <source>
        <dbReference type="Proteomes" id="UP000838756"/>
    </source>
</evidence>
<dbReference type="AlphaFoldDB" id="A0A8S4RYK5"/>
<reference evidence="1" key="1">
    <citation type="submission" date="2022-03" db="EMBL/GenBank/DDBJ databases">
        <authorList>
            <person name="Lindestad O."/>
        </authorList>
    </citation>
    <scope>NUCLEOTIDE SEQUENCE</scope>
</reference>
<dbReference type="Proteomes" id="UP000838756">
    <property type="component" value="Unassembled WGS sequence"/>
</dbReference>
<comment type="caution">
    <text evidence="1">The sequence shown here is derived from an EMBL/GenBank/DDBJ whole genome shotgun (WGS) entry which is preliminary data.</text>
</comment>
<keyword evidence="2" id="KW-1185">Reference proteome</keyword>
<protein>
    <submittedName>
        <fullName evidence="1">Jg14239 protein</fullName>
    </submittedName>
</protein>
<organism evidence="1 2">
    <name type="scientific">Pararge aegeria aegeria</name>
    <dbReference type="NCBI Taxonomy" id="348720"/>
    <lineage>
        <taxon>Eukaryota</taxon>
        <taxon>Metazoa</taxon>
        <taxon>Ecdysozoa</taxon>
        <taxon>Arthropoda</taxon>
        <taxon>Hexapoda</taxon>
        <taxon>Insecta</taxon>
        <taxon>Pterygota</taxon>
        <taxon>Neoptera</taxon>
        <taxon>Endopterygota</taxon>
        <taxon>Lepidoptera</taxon>
        <taxon>Glossata</taxon>
        <taxon>Ditrysia</taxon>
        <taxon>Papilionoidea</taxon>
        <taxon>Nymphalidae</taxon>
        <taxon>Satyrinae</taxon>
        <taxon>Satyrini</taxon>
        <taxon>Parargina</taxon>
        <taxon>Pararge</taxon>
    </lineage>
</organism>
<sequence length="115" mass="13213">MAIVHPRTSSVPKGTTNYDIHKKTKVSWALTFSLQGKWNRSGHVARHNDDRCTIRTVTWSGVRGPRVRGRPCERWVHEPVAITCRRWLLIATNGDQWNAFEEGVHAKITILHYDA</sequence>
<dbReference type="OrthoDB" id="8193815at2759"/>
<gene>
    <name evidence="1" type="primary">jg14239</name>
    <name evidence="1" type="ORF">PAEG_LOCUS17212</name>
</gene>
<dbReference type="EMBL" id="CAKXAJ010025535">
    <property type="protein sequence ID" value="CAH2240644.1"/>
    <property type="molecule type" value="Genomic_DNA"/>
</dbReference>
<evidence type="ECO:0000313" key="1">
    <source>
        <dbReference type="EMBL" id="CAH2240644.1"/>
    </source>
</evidence>